<keyword evidence="3" id="KW-1185">Reference proteome</keyword>
<dbReference type="AlphaFoldDB" id="A0AAV2K2A8"/>
<evidence type="ECO:0000256" key="1">
    <source>
        <dbReference type="SAM" id="MobiDB-lite"/>
    </source>
</evidence>
<feature type="region of interest" description="Disordered" evidence="1">
    <location>
        <begin position="1"/>
        <end position="81"/>
    </location>
</feature>
<dbReference type="EMBL" id="OZ035837">
    <property type="protein sequence ID" value="CAL1581847.1"/>
    <property type="molecule type" value="Genomic_DNA"/>
</dbReference>
<accession>A0AAV2K2A8</accession>
<reference evidence="2 3" key="1">
    <citation type="submission" date="2024-04" db="EMBL/GenBank/DDBJ databases">
        <authorList>
            <person name="Waldvogel A.-M."/>
            <person name="Schoenle A."/>
        </authorList>
    </citation>
    <scope>NUCLEOTIDE SEQUENCE [LARGE SCALE GENOMIC DNA]</scope>
</reference>
<name>A0AAV2K2A8_KNICA</name>
<feature type="compositionally biased region" description="Basic and acidic residues" evidence="1">
    <location>
        <begin position="52"/>
        <end position="68"/>
    </location>
</feature>
<organism evidence="2 3">
    <name type="scientific">Knipowitschia caucasica</name>
    <name type="common">Caucasian dwarf goby</name>
    <name type="synonym">Pomatoschistus caucasicus</name>
    <dbReference type="NCBI Taxonomy" id="637954"/>
    <lineage>
        <taxon>Eukaryota</taxon>
        <taxon>Metazoa</taxon>
        <taxon>Chordata</taxon>
        <taxon>Craniata</taxon>
        <taxon>Vertebrata</taxon>
        <taxon>Euteleostomi</taxon>
        <taxon>Actinopterygii</taxon>
        <taxon>Neopterygii</taxon>
        <taxon>Teleostei</taxon>
        <taxon>Neoteleostei</taxon>
        <taxon>Acanthomorphata</taxon>
        <taxon>Gobiaria</taxon>
        <taxon>Gobiiformes</taxon>
        <taxon>Gobioidei</taxon>
        <taxon>Gobiidae</taxon>
        <taxon>Gobiinae</taxon>
        <taxon>Knipowitschia</taxon>
    </lineage>
</organism>
<gene>
    <name evidence="2" type="ORF">KC01_LOCUS12562</name>
</gene>
<protein>
    <submittedName>
        <fullName evidence="2">Uncharacterized protein</fullName>
    </submittedName>
</protein>
<dbReference type="Proteomes" id="UP001497482">
    <property type="component" value="Chromosome 15"/>
</dbReference>
<evidence type="ECO:0000313" key="3">
    <source>
        <dbReference type="Proteomes" id="UP001497482"/>
    </source>
</evidence>
<evidence type="ECO:0000313" key="2">
    <source>
        <dbReference type="EMBL" id="CAL1581847.1"/>
    </source>
</evidence>
<feature type="compositionally biased region" description="Basic and acidic residues" evidence="1">
    <location>
        <begin position="8"/>
        <end position="43"/>
    </location>
</feature>
<sequence length="81" mass="9341">MAAATAESRNEGATERWERWARPDRSAQDPRKDPALERYREAADDGAEDYYEDHKSVPGRSDEPREREEAEGEELTSSPFR</sequence>
<proteinExistence type="predicted"/>